<dbReference type="InterPro" id="IPR020846">
    <property type="entry name" value="MFS_dom"/>
</dbReference>
<feature type="transmembrane region" description="Helical" evidence="7">
    <location>
        <begin position="114"/>
        <end position="133"/>
    </location>
</feature>
<keyword evidence="4 7" id="KW-0812">Transmembrane</keyword>
<feature type="transmembrane region" description="Helical" evidence="7">
    <location>
        <begin position="171"/>
        <end position="194"/>
    </location>
</feature>
<reference evidence="9 10" key="1">
    <citation type="submission" date="2020-05" db="EMBL/GenBank/DDBJ databases">
        <title>Genome Sequencing of Type Strains.</title>
        <authorList>
            <person name="Lemaire J.F."/>
            <person name="Inderbitzin P."/>
            <person name="Gregorio O.A."/>
            <person name="Collins S.B."/>
            <person name="Wespe N."/>
            <person name="Knight-Connoni V."/>
        </authorList>
    </citation>
    <scope>NUCLEOTIDE SEQUENCE [LARGE SCALE GENOMIC DNA]</scope>
    <source>
        <strain evidence="9 10">DSM 100049</strain>
    </source>
</reference>
<dbReference type="PANTHER" id="PTHR23501:SF51">
    <property type="entry name" value="MULTIDRUG RESISTANCE PROTEIN B"/>
    <property type="match status" value="1"/>
</dbReference>
<evidence type="ECO:0000256" key="3">
    <source>
        <dbReference type="ARBA" id="ARBA00022475"/>
    </source>
</evidence>
<evidence type="ECO:0000256" key="7">
    <source>
        <dbReference type="SAM" id="Phobius"/>
    </source>
</evidence>
<keyword evidence="3" id="KW-1003">Cell membrane</keyword>
<dbReference type="InterPro" id="IPR004638">
    <property type="entry name" value="EmrB-like"/>
</dbReference>
<feature type="transmembrane region" description="Helical" evidence="7">
    <location>
        <begin position="488"/>
        <end position="506"/>
    </location>
</feature>
<evidence type="ECO:0000256" key="4">
    <source>
        <dbReference type="ARBA" id="ARBA00022692"/>
    </source>
</evidence>
<dbReference type="Pfam" id="PF07690">
    <property type="entry name" value="MFS_1"/>
    <property type="match status" value="1"/>
</dbReference>
<feature type="transmembrane region" description="Helical" evidence="7">
    <location>
        <begin position="16"/>
        <end position="37"/>
    </location>
</feature>
<dbReference type="Gene3D" id="1.20.1720.10">
    <property type="entry name" value="Multidrug resistance protein D"/>
    <property type="match status" value="1"/>
</dbReference>
<dbReference type="EMBL" id="JABMCH010000066">
    <property type="protein sequence ID" value="NUU47852.1"/>
    <property type="molecule type" value="Genomic_DNA"/>
</dbReference>
<keyword evidence="10" id="KW-1185">Reference proteome</keyword>
<dbReference type="CDD" id="cd17503">
    <property type="entry name" value="MFS_LmrB_MDR_like"/>
    <property type="match status" value="1"/>
</dbReference>
<feature type="transmembrane region" description="Helical" evidence="7">
    <location>
        <begin position="275"/>
        <end position="296"/>
    </location>
</feature>
<evidence type="ECO:0000313" key="9">
    <source>
        <dbReference type="EMBL" id="NUU47852.1"/>
    </source>
</evidence>
<dbReference type="InterPro" id="IPR036259">
    <property type="entry name" value="MFS_trans_sf"/>
</dbReference>
<dbReference type="GO" id="GO:0005886">
    <property type="term" value="C:plasma membrane"/>
    <property type="evidence" value="ECO:0007669"/>
    <property type="project" value="UniProtKB-SubCell"/>
</dbReference>
<evidence type="ECO:0000256" key="6">
    <source>
        <dbReference type="ARBA" id="ARBA00023136"/>
    </source>
</evidence>
<dbReference type="NCBIfam" id="TIGR00711">
    <property type="entry name" value="efflux_EmrB"/>
    <property type="match status" value="1"/>
</dbReference>
<feature type="transmembrane region" description="Helical" evidence="7">
    <location>
        <begin position="145"/>
        <end position="165"/>
    </location>
</feature>
<comment type="subcellular location">
    <subcellularLocation>
        <location evidence="1">Cell membrane</location>
        <topology evidence="1">Multi-pass membrane protein</topology>
    </subcellularLocation>
</comment>
<feature type="transmembrane region" description="Helical" evidence="7">
    <location>
        <begin position="340"/>
        <end position="359"/>
    </location>
</feature>
<gene>
    <name evidence="9" type="ORF">HP438_12820</name>
</gene>
<feature type="transmembrane region" description="Helical" evidence="7">
    <location>
        <begin position="57"/>
        <end position="76"/>
    </location>
</feature>
<feature type="transmembrane region" description="Helical" evidence="7">
    <location>
        <begin position="206"/>
        <end position="225"/>
    </location>
</feature>
<dbReference type="SUPFAM" id="SSF103473">
    <property type="entry name" value="MFS general substrate transporter"/>
    <property type="match status" value="1"/>
</dbReference>
<proteinExistence type="predicted"/>
<feature type="transmembrane region" description="Helical" evidence="7">
    <location>
        <begin position="308"/>
        <end position="333"/>
    </location>
</feature>
<organism evidence="9 10">
    <name type="scientific">Sphingomonas zeae</name>
    <dbReference type="NCBI Taxonomy" id="1646122"/>
    <lineage>
        <taxon>Bacteria</taxon>
        <taxon>Pseudomonadati</taxon>
        <taxon>Pseudomonadota</taxon>
        <taxon>Alphaproteobacteria</taxon>
        <taxon>Sphingomonadales</taxon>
        <taxon>Sphingomonadaceae</taxon>
        <taxon>Sphingomonas</taxon>
    </lineage>
</organism>
<dbReference type="RefSeq" id="WP_175312452.1">
    <property type="nucleotide sequence ID" value="NZ_CBCRYR010000002.1"/>
</dbReference>
<dbReference type="GO" id="GO:0022857">
    <property type="term" value="F:transmembrane transporter activity"/>
    <property type="evidence" value="ECO:0007669"/>
    <property type="project" value="InterPro"/>
</dbReference>
<dbReference type="AlphaFoldDB" id="A0A7Y6B7G5"/>
<protein>
    <submittedName>
        <fullName evidence="9">DHA2 family efflux MFS transporter permease subunit</fullName>
    </submittedName>
</protein>
<dbReference type="PANTHER" id="PTHR23501">
    <property type="entry name" value="MAJOR FACILITATOR SUPERFAMILY"/>
    <property type="match status" value="1"/>
</dbReference>
<comment type="caution">
    <text evidence="9">The sequence shown here is derived from an EMBL/GenBank/DDBJ whole genome shotgun (WGS) entry which is preliminary data.</text>
</comment>
<dbReference type="PROSITE" id="PS50850">
    <property type="entry name" value="MFS"/>
    <property type="match status" value="1"/>
</dbReference>
<evidence type="ECO:0000313" key="10">
    <source>
        <dbReference type="Proteomes" id="UP000536441"/>
    </source>
</evidence>
<name>A0A7Y6B7G5_9SPHN</name>
<evidence type="ECO:0000259" key="8">
    <source>
        <dbReference type="PROSITE" id="PS50850"/>
    </source>
</evidence>
<sequence>MADGAKLGGGRGDASAWLAVMAGTIGALMATLDISIVNAALPTIQGEVGASGSEGTWIATAYLVAEIVAIPLTGWLERLFGLRLLLVIANIAFVGFSVLGGISTTLPMLIAARVGQGFFGGMLIPTAMTIIATRLPPDKQPIGTAMFGATAVLGPVAGPLLGGWLTETYTWHYAFFINLPIGVLSLALLTIGLPASKKRFDLLRQADWLGIAGLAMGLGGLTVVLEDGQRELWFESPMIRSLAGVSAVGFVLLFLGQLLSEKPVIKLALLLDRSFAAVFAGALAVGAILFGISYLIPQYLSSVAGYNAFQAGQIVLINGVPMLLLMPLLPLLIKTVDVRIAVGAGMLIMGAGCFVDTNLNPDSAGEAFYIGQITRGFGQMLALLFLNQAAVSSVSADDASDASGLFNAARNLGGSFALAMVTIMQEKRTFLHERRLEETLSRTSERVQDYIRAGTAGRSDMADAMTRTLRVLSQQITQQATVMTYNDLFFIFAVLTCVLAPVCLLLRPLDTSKPMAAH</sequence>
<dbReference type="Proteomes" id="UP000536441">
    <property type="component" value="Unassembled WGS sequence"/>
</dbReference>
<dbReference type="InterPro" id="IPR011701">
    <property type="entry name" value="MFS"/>
</dbReference>
<feature type="transmembrane region" description="Helical" evidence="7">
    <location>
        <begin position="83"/>
        <end position="102"/>
    </location>
</feature>
<evidence type="ECO:0000256" key="5">
    <source>
        <dbReference type="ARBA" id="ARBA00022989"/>
    </source>
</evidence>
<keyword evidence="5 7" id="KW-1133">Transmembrane helix</keyword>
<feature type="domain" description="Major facilitator superfamily (MFS) profile" evidence="8">
    <location>
        <begin position="19"/>
        <end position="511"/>
    </location>
</feature>
<feature type="transmembrane region" description="Helical" evidence="7">
    <location>
        <begin position="237"/>
        <end position="255"/>
    </location>
</feature>
<dbReference type="Gene3D" id="1.20.1250.20">
    <property type="entry name" value="MFS general substrate transporter like domains"/>
    <property type="match status" value="1"/>
</dbReference>
<evidence type="ECO:0000256" key="2">
    <source>
        <dbReference type="ARBA" id="ARBA00022448"/>
    </source>
</evidence>
<evidence type="ECO:0000256" key="1">
    <source>
        <dbReference type="ARBA" id="ARBA00004651"/>
    </source>
</evidence>
<accession>A0A7Y6B7G5</accession>
<keyword evidence="6 7" id="KW-0472">Membrane</keyword>
<keyword evidence="2" id="KW-0813">Transport</keyword>